<feature type="compositionally biased region" description="Low complexity" evidence="5">
    <location>
        <begin position="513"/>
        <end position="523"/>
    </location>
</feature>
<evidence type="ECO:0000256" key="1">
    <source>
        <dbReference type="ARBA" id="ARBA00004141"/>
    </source>
</evidence>
<feature type="compositionally biased region" description="Polar residues" evidence="5">
    <location>
        <begin position="489"/>
        <end position="505"/>
    </location>
</feature>
<reference evidence="8" key="1">
    <citation type="submission" date="2024-04" db="EMBL/GenBank/DDBJ databases">
        <authorList>
            <person name="Shaw F."/>
            <person name="Minotto A."/>
        </authorList>
    </citation>
    <scope>NUCLEOTIDE SEQUENCE [LARGE SCALE GENOMIC DNA]</scope>
</reference>
<comment type="subcellular location">
    <subcellularLocation>
        <location evidence="1">Membrane</location>
        <topology evidence="1">Multi-pass membrane protein</topology>
    </subcellularLocation>
</comment>
<feature type="transmembrane region" description="Helical" evidence="6">
    <location>
        <begin position="20"/>
        <end position="42"/>
    </location>
</feature>
<feature type="compositionally biased region" description="Basic and acidic residues" evidence="5">
    <location>
        <begin position="459"/>
        <end position="472"/>
    </location>
</feature>
<feature type="compositionally biased region" description="Basic and acidic residues" evidence="5">
    <location>
        <begin position="663"/>
        <end position="678"/>
    </location>
</feature>
<evidence type="ECO:0000313" key="7">
    <source>
        <dbReference type="EMBL" id="CAL1695801.1"/>
    </source>
</evidence>
<evidence type="ECO:0000256" key="5">
    <source>
        <dbReference type="SAM" id="MobiDB-lite"/>
    </source>
</evidence>
<keyword evidence="4 6" id="KW-0472">Membrane</keyword>
<feature type="compositionally biased region" description="Polar residues" evidence="5">
    <location>
        <begin position="244"/>
        <end position="257"/>
    </location>
</feature>
<evidence type="ECO:0000256" key="4">
    <source>
        <dbReference type="ARBA" id="ARBA00023136"/>
    </source>
</evidence>
<dbReference type="InterPro" id="IPR037185">
    <property type="entry name" value="EmrE-like"/>
</dbReference>
<dbReference type="Pfam" id="PF05653">
    <property type="entry name" value="Mg_trans_NIPA"/>
    <property type="match status" value="2"/>
</dbReference>
<protein>
    <recommendedName>
        <fullName evidence="9">Magnesium transporter</fullName>
    </recommendedName>
</protein>
<dbReference type="SUPFAM" id="SSF103481">
    <property type="entry name" value="Multidrug resistance efflux transporter EmrE"/>
    <property type="match status" value="1"/>
</dbReference>
<keyword evidence="2 6" id="KW-0812">Transmembrane</keyword>
<evidence type="ECO:0000256" key="2">
    <source>
        <dbReference type="ARBA" id="ARBA00022692"/>
    </source>
</evidence>
<dbReference type="InterPro" id="IPR008521">
    <property type="entry name" value="Mg_trans_NIPA"/>
</dbReference>
<feature type="transmembrane region" description="Helical" evidence="6">
    <location>
        <begin position="163"/>
        <end position="183"/>
    </location>
</feature>
<feature type="transmembrane region" description="Helical" evidence="6">
    <location>
        <begin position="265"/>
        <end position="286"/>
    </location>
</feature>
<accession>A0ABP1CJE6</accession>
<feature type="region of interest" description="Disordered" evidence="5">
    <location>
        <begin position="236"/>
        <end position="257"/>
    </location>
</feature>
<feature type="transmembrane region" description="Helical" evidence="6">
    <location>
        <begin position="337"/>
        <end position="357"/>
    </location>
</feature>
<feature type="region of interest" description="Disordered" evidence="5">
    <location>
        <begin position="643"/>
        <end position="683"/>
    </location>
</feature>
<dbReference type="PANTHER" id="PTHR12570:SF86">
    <property type="entry name" value="ADR321CP"/>
    <property type="match status" value="1"/>
</dbReference>
<dbReference type="Proteomes" id="UP001497453">
    <property type="component" value="Chromosome 1"/>
</dbReference>
<feature type="transmembrane region" description="Helical" evidence="6">
    <location>
        <begin position="68"/>
        <end position="89"/>
    </location>
</feature>
<evidence type="ECO:0008006" key="9">
    <source>
        <dbReference type="Google" id="ProtNLM"/>
    </source>
</evidence>
<sequence length="705" mass="76454">MMDMPSAMKLMANTSADAPSHISIPVGITVGLLASFVQSLGLTIQRKSHVQNQALPEEHKRVEHRRPLWLLGFGIFISSNLFGSIFQIASLPVVILAPLGAVSLLWNAFFARMLLGDAFSIWMVLGTLFIAGGAVLIAVFGIVPEPTHSLEDLLVLFSRPAFIAYFSLLGMFTVVCLALTHILEFSYARRNRIALPTSSPPMSPLIAPNTAPTILTTAATPSATFDSSQLDTERTPLIDRKPSRSMSPSPTASIASYSTSPRTPLFLAMSYASFSGIISGMCLLFAKSGVELLVLTISGKNQFWRWQAWVLVVGLGVCALLQLWYMHKSLILANPTLICPLAFCLYNLSSILNGLVYFDQFSLLSTTHLLLVMLGITILLAGVWVVSFPPSGAIGIDLPSWDEPEPHVELADHEDIHEAYEDEPLPMISQRHSLSTQDELLLSPDSQEGIGLGIVSAPEDGKRGRGRERDYASLRIDSQAAQKTAAHLRSQTDSMLPSFPASSPVSPMPTHPSYPSSTLPPLTRNVRPRATSAITPTISNTSTQHSHSQSHTSPRQSFTLPFPYPLSPGATPGTVTGFSIGLSPMSPGFALVPRDSRRSHNGRKRRFTGSGDPNSNSPDASPNNANGLTGKGVASMIRRVVSDGDVSNVGTPRAEDQGVGSLFDDHAGREERRDGGERGEEEPLIDRTRRVKGRWKWLRGVLTLR</sequence>
<gene>
    <name evidence="7" type="ORF">GFSPODELE1_LOCUS900</name>
</gene>
<feature type="transmembrane region" description="Helical" evidence="6">
    <location>
        <begin position="369"/>
        <end position="388"/>
    </location>
</feature>
<feature type="compositionally biased region" description="Low complexity" evidence="5">
    <location>
        <begin position="610"/>
        <end position="627"/>
    </location>
</feature>
<keyword evidence="8" id="KW-1185">Reference proteome</keyword>
<organism evidence="7 8">
    <name type="scientific">Somion occarium</name>
    <dbReference type="NCBI Taxonomy" id="3059160"/>
    <lineage>
        <taxon>Eukaryota</taxon>
        <taxon>Fungi</taxon>
        <taxon>Dikarya</taxon>
        <taxon>Basidiomycota</taxon>
        <taxon>Agaricomycotina</taxon>
        <taxon>Agaricomycetes</taxon>
        <taxon>Polyporales</taxon>
        <taxon>Cerrenaceae</taxon>
        <taxon>Somion</taxon>
    </lineage>
</organism>
<feature type="region of interest" description="Disordered" evidence="5">
    <location>
        <begin position="451"/>
        <end position="565"/>
    </location>
</feature>
<feature type="transmembrane region" description="Helical" evidence="6">
    <location>
        <begin position="306"/>
        <end position="325"/>
    </location>
</feature>
<evidence type="ECO:0000313" key="8">
    <source>
        <dbReference type="Proteomes" id="UP001497453"/>
    </source>
</evidence>
<feature type="compositionally biased region" description="Low complexity" evidence="5">
    <location>
        <begin position="539"/>
        <end position="557"/>
    </location>
</feature>
<feature type="region of interest" description="Disordered" evidence="5">
    <location>
        <begin position="589"/>
        <end position="630"/>
    </location>
</feature>
<name>A0ABP1CJE6_9APHY</name>
<dbReference type="EMBL" id="OZ037944">
    <property type="protein sequence ID" value="CAL1695801.1"/>
    <property type="molecule type" value="Genomic_DNA"/>
</dbReference>
<feature type="compositionally biased region" description="Basic residues" evidence="5">
    <location>
        <begin position="597"/>
        <end position="607"/>
    </location>
</feature>
<feature type="transmembrane region" description="Helical" evidence="6">
    <location>
        <begin position="95"/>
        <end position="115"/>
    </location>
</feature>
<evidence type="ECO:0000256" key="3">
    <source>
        <dbReference type="ARBA" id="ARBA00022989"/>
    </source>
</evidence>
<feature type="transmembrane region" description="Helical" evidence="6">
    <location>
        <begin position="122"/>
        <end position="143"/>
    </location>
</feature>
<evidence type="ECO:0000256" key="6">
    <source>
        <dbReference type="SAM" id="Phobius"/>
    </source>
</evidence>
<proteinExistence type="predicted"/>
<dbReference type="PANTHER" id="PTHR12570">
    <property type="match status" value="1"/>
</dbReference>
<keyword evidence="3 6" id="KW-1133">Transmembrane helix</keyword>